<dbReference type="PROSITE" id="PS51257">
    <property type="entry name" value="PROKAR_LIPOPROTEIN"/>
    <property type="match status" value="1"/>
</dbReference>
<evidence type="ECO:0000313" key="3">
    <source>
        <dbReference type="Proteomes" id="UP000321058"/>
    </source>
</evidence>
<evidence type="ECO:0000313" key="2">
    <source>
        <dbReference type="EMBL" id="GEP61875.1"/>
    </source>
</evidence>
<comment type="caution">
    <text evidence="2">The sequence shown here is derived from an EMBL/GenBank/DDBJ whole genome shotgun (WGS) entry which is preliminary data.</text>
</comment>
<proteinExistence type="predicted"/>
<dbReference type="Proteomes" id="UP000321058">
    <property type="component" value="Unassembled WGS sequence"/>
</dbReference>
<keyword evidence="3" id="KW-1185">Reference proteome</keyword>
<accession>A0A512NSF8</accession>
<dbReference type="AlphaFoldDB" id="A0A512NSF8"/>
<feature type="chain" id="PRO_5022155162" description="DUF2846 domain-containing protein" evidence="1">
    <location>
        <begin position="20"/>
        <end position="152"/>
    </location>
</feature>
<dbReference type="RefSeq" id="WP_147157156.1">
    <property type="nucleotide sequence ID" value="NZ_BKAJ01000266.1"/>
</dbReference>
<evidence type="ECO:0000256" key="1">
    <source>
        <dbReference type="SAM" id="SignalP"/>
    </source>
</evidence>
<gene>
    <name evidence="2" type="ORF">RSO01_90410</name>
</gene>
<dbReference type="EMBL" id="BKAJ01000266">
    <property type="protein sequence ID" value="GEP61875.1"/>
    <property type="molecule type" value="Genomic_DNA"/>
</dbReference>
<dbReference type="OrthoDB" id="7375915at2"/>
<protein>
    <recommendedName>
        <fullName evidence="4">DUF2846 domain-containing protein</fullName>
    </recommendedName>
</protein>
<sequence length="152" mass="16498">MRKLLVAVALLMLAGCSENSVWWKANNAWGTGTFPVSNPGQAALYIVREPAQPDAPPINITMGRQPVGSIVSPNYMRLDLAPKLYDLRAYGPQSNSELIITVAPGQTRFFLAQLTPNGGAELLELSQEQGRKLARKGERLYTPEIDASTDGS</sequence>
<reference evidence="2 3" key="1">
    <citation type="submission" date="2019-07" db="EMBL/GenBank/DDBJ databases">
        <title>Whole genome shotgun sequence of Reyranella soli NBRC 108950.</title>
        <authorList>
            <person name="Hosoyama A."/>
            <person name="Uohara A."/>
            <person name="Ohji S."/>
            <person name="Ichikawa N."/>
        </authorList>
    </citation>
    <scope>NUCLEOTIDE SEQUENCE [LARGE SCALE GENOMIC DNA]</scope>
    <source>
        <strain evidence="2 3">NBRC 108950</strain>
    </source>
</reference>
<keyword evidence="1" id="KW-0732">Signal</keyword>
<organism evidence="2 3">
    <name type="scientific">Reyranella soli</name>
    <dbReference type="NCBI Taxonomy" id="1230389"/>
    <lineage>
        <taxon>Bacteria</taxon>
        <taxon>Pseudomonadati</taxon>
        <taxon>Pseudomonadota</taxon>
        <taxon>Alphaproteobacteria</taxon>
        <taxon>Hyphomicrobiales</taxon>
        <taxon>Reyranellaceae</taxon>
        <taxon>Reyranella</taxon>
    </lineage>
</organism>
<feature type="signal peptide" evidence="1">
    <location>
        <begin position="1"/>
        <end position="19"/>
    </location>
</feature>
<evidence type="ECO:0008006" key="4">
    <source>
        <dbReference type="Google" id="ProtNLM"/>
    </source>
</evidence>
<name>A0A512NSF8_9HYPH</name>